<reference evidence="2" key="1">
    <citation type="submission" date="2023-08" db="EMBL/GenBank/DDBJ databases">
        <authorList>
            <person name="Alioto T."/>
            <person name="Alioto T."/>
            <person name="Gomez Garrido J."/>
        </authorList>
    </citation>
    <scope>NUCLEOTIDE SEQUENCE</scope>
</reference>
<dbReference type="Proteomes" id="UP001178508">
    <property type="component" value="Chromosome 14"/>
</dbReference>
<gene>
    <name evidence="2" type="ORF">XNOV1_A042733</name>
</gene>
<dbReference type="AlphaFoldDB" id="A0AAV1GDK3"/>
<feature type="region of interest" description="Disordered" evidence="1">
    <location>
        <begin position="107"/>
        <end position="130"/>
    </location>
</feature>
<sequence>MVQQANSGIQPVAEAESLPLSATNYLKGQLPVPPVGTSFMCLLCHGSVRHKPQTSMSVKRKQDLAAECPESRQTDRRANNYLSQVAALIVGGWRMSEEGSTRGLLSPEQALANYTLQPPSIDKRGAERDE</sequence>
<feature type="compositionally biased region" description="Basic and acidic residues" evidence="1">
    <location>
        <begin position="121"/>
        <end position="130"/>
    </location>
</feature>
<evidence type="ECO:0000313" key="2">
    <source>
        <dbReference type="EMBL" id="CAJ1071523.1"/>
    </source>
</evidence>
<dbReference type="EMBL" id="OY660877">
    <property type="protein sequence ID" value="CAJ1071523.1"/>
    <property type="molecule type" value="Genomic_DNA"/>
</dbReference>
<feature type="compositionally biased region" description="Basic and acidic residues" evidence="1">
    <location>
        <begin position="60"/>
        <end position="73"/>
    </location>
</feature>
<proteinExistence type="predicted"/>
<feature type="region of interest" description="Disordered" evidence="1">
    <location>
        <begin position="52"/>
        <end position="73"/>
    </location>
</feature>
<name>A0AAV1GDK3_XYRNO</name>
<protein>
    <submittedName>
        <fullName evidence="2">Uncharacterized protein</fullName>
    </submittedName>
</protein>
<evidence type="ECO:0000313" key="3">
    <source>
        <dbReference type="Proteomes" id="UP001178508"/>
    </source>
</evidence>
<accession>A0AAV1GDK3</accession>
<evidence type="ECO:0000256" key="1">
    <source>
        <dbReference type="SAM" id="MobiDB-lite"/>
    </source>
</evidence>
<keyword evidence="3" id="KW-1185">Reference proteome</keyword>
<organism evidence="2 3">
    <name type="scientific">Xyrichtys novacula</name>
    <name type="common">Pearly razorfish</name>
    <name type="synonym">Hemipteronotus novacula</name>
    <dbReference type="NCBI Taxonomy" id="13765"/>
    <lineage>
        <taxon>Eukaryota</taxon>
        <taxon>Metazoa</taxon>
        <taxon>Chordata</taxon>
        <taxon>Craniata</taxon>
        <taxon>Vertebrata</taxon>
        <taxon>Euteleostomi</taxon>
        <taxon>Actinopterygii</taxon>
        <taxon>Neopterygii</taxon>
        <taxon>Teleostei</taxon>
        <taxon>Neoteleostei</taxon>
        <taxon>Acanthomorphata</taxon>
        <taxon>Eupercaria</taxon>
        <taxon>Labriformes</taxon>
        <taxon>Labridae</taxon>
        <taxon>Xyrichtys</taxon>
    </lineage>
</organism>